<keyword evidence="2" id="KW-1185">Reference proteome</keyword>
<gene>
    <name evidence="1" type="ORF">CLUP02_06404</name>
</gene>
<dbReference type="AlphaFoldDB" id="A0A9Q8WEM0"/>
<dbReference type="EMBL" id="CP019475">
    <property type="protein sequence ID" value="UQC80918.1"/>
    <property type="molecule type" value="Genomic_DNA"/>
</dbReference>
<sequence length="61" mass="6956">MRDVPNVSVIHFGSGGQGSCHSPHVLMPLTDSWPCELDFVLRYQLYKLEKTQSRHKTPAFL</sequence>
<dbReference type="RefSeq" id="XP_049142546.1">
    <property type="nucleotide sequence ID" value="XM_049285403.1"/>
</dbReference>
<reference evidence="1" key="1">
    <citation type="journal article" date="2021" name="Mol. Plant Microbe Interact.">
        <title>Complete Genome Sequence of the Plant-Pathogenic Fungus Colletotrichum lupini.</title>
        <authorList>
            <person name="Baroncelli R."/>
            <person name="Pensec F."/>
            <person name="Da Lio D."/>
            <person name="Boufleur T."/>
            <person name="Vicente I."/>
            <person name="Sarrocco S."/>
            <person name="Picot A."/>
            <person name="Baraldi E."/>
            <person name="Sukno S."/>
            <person name="Thon M."/>
            <person name="Le Floch G."/>
        </authorList>
    </citation>
    <scope>NUCLEOTIDE SEQUENCE</scope>
    <source>
        <strain evidence="1">IMI 504893</strain>
    </source>
</reference>
<accession>A0A9Q8WEM0</accession>
<evidence type="ECO:0000313" key="2">
    <source>
        <dbReference type="Proteomes" id="UP000830671"/>
    </source>
</evidence>
<organism evidence="1 2">
    <name type="scientific">Colletotrichum lupini</name>
    <dbReference type="NCBI Taxonomy" id="145971"/>
    <lineage>
        <taxon>Eukaryota</taxon>
        <taxon>Fungi</taxon>
        <taxon>Dikarya</taxon>
        <taxon>Ascomycota</taxon>
        <taxon>Pezizomycotina</taxon>
        <taxon>Sordariomycetes</taxon>
        <taxon>Hypocreomycetidae</taxon>
        <taxon>Glomerellales</taxon>
        <taxon>Glomerellaceae</taxon>
        <taxon>Colletotrichum</taxon>
        <taxon>Colletotrichum acutatum species complex</taxon>
    </lineage>
</organism>
<dbReference type="GeneID" id="73340413"/>
<proteinExistence type="predicted"/>
<evidence type="ECO:0000313" key="1">
    <source>
        <dbReference type="EMBL" id="UQC80918.1"/>
    </source>
</evidence>
<protein>
    <submittedName>
        <fullName evidence="1">Uncharacterized protein</fullName>
    </submittedName>
</protein>
<dbReference type="Proteomes" id="UP000830671">
    <property type="component" value="Chromosome 3"/>
</dbReference>
<dbReference type="KEGG" id="clup:CLUP02_06404"/>
<name>A0A9Q8WEM0_9PEZI</name>